<organism evidence="2 3">
    <name type="scientific">Flavihumibacter stibioxidans</name>
    <dbReference type="NCBI Taxonomy" id="1834163"/>
    <lineage>
        <taxon>Bacteria</taxon>
        <taxon>Pseudomonadati</taxon>
        <taxon>Bacteroidota</taxon>
        <taxon>Chitinophagia</taxon>
        <taxon>Chitinophagales</taxon>
        <taxon>Chitinophagaceae</taxon>
        <taxon>Flavihumibacter</taxon>
    </lineage>
</organism>
<dbReference type="InterPro" id="IPR000801">
    <property type="entry name" value="Esterase-like"/>
</dbReference>
<dbReference type="PANTHER" id="PTHR48098:SF6">
    <property type="entry name" value="FERRI-BACILLIBACTIN ESTERASE BESA"/>
    <property type="match status" value="1"/>
</dbReference>
<evidence type="ECO:0000313" key="3">
    <source>
        <dbReference type="Proteomes" id="UP000765802"/>
    </source>
</evidence>
<protein>
    <recommendedName>
        <fullName evidence="4">Alpha/beta hydrolase</fullName>
    </recommendedName>
</protein>
<dbReference type="Pfam" id="PF00756">
    <property type="entry name" value="Esterase"/>
    <property type="match status" value="1"/>
</dbReference>
<feature type="chain" id="PRO_5046344054" description="Alpha/beta hydrolase" evidence="1">
    <location>
        <begin position="21"/>
        <end position="276"/>
    </location>
</feature>
<dbReference type="Proteomes" id="UP000765802">
    <property type="component" value="Unassembled WGS sequence"/>
</dbReference>
<evidence type="ECO:0008006" key="4">
    <source>
        <dbReference type="Google" id="ProtNLM"/>
    </source>
</evidence>
<dbReference type="PANTHER" id="PTHR48098">
    <property type="entry name" value="ENTEROCHELIN ESTERASE-RELATED"/>
    <property type="match status" value="1"/>
</dbReference>
<dbReference type="InterPro" id="IPR029058">
    <property type="entry name" value="AB_hydrolase_fold"/>
</dbReference>
<dbReference type="SUPFAM" id="SSF53474">
    <property type="entry name" value="alpha/beta-Hydrolases"/>
    <property type="match status" value="1"/>
</dbReference>
<gene>
    <name evidence="2" type="ORF">BC349_03825</name>
</gene>
<comment type="caution">
    <text evidence="2">The sequence shown here is derived from an EMBL/GenBank/DDBJ whole genome shotgun (WGS) entry which is preliminary data.</text>
</comment>
<dbReference type="Gene3D" id="3.40.50.1820">
    <property type="entry name" value="alpha/beta hydrolase"/>
    <property type="match status" value="1"/>
</dbReference>
<dbReference type="EMBL" id="MBUA01000001">
    <property type="protein sequence ID" value="MBC6490085.1"/>
    <property type="molecule type" value="Genomic_DNA"/>
</dbReference>
<proteinExistence type="predicted"/>
<accession>A0ABR7M4Y7</accession>
<dbReference type="RefSeq" id="WP_222840061.1">
    <property type="nucleotide sequence ID" value="NZ_JBHULF010000006.1"/>
</dbReference>
<keyword evidence="1" id="KW-0732">Signal</keyword>
<reference evidence="2 3" key="1">
    <citation type="submission" date="2016-07" db="EMBL/GenBank/DDBJ databases">
        <title>Genome analysis of Flavihumibacter stibioxidans YS-17.</title>
        <authorList>
            <person name="Shi K."/>
            <person name="Han Y."/>
            <person name="Wang G."/>
        </authorList>
    </citation>
    <scope>NUCLEOTIDE SEQUENCE [LARGE SCALE GENOMIC DNA]</scope>
    <source>
        <strain evidence="2 3">YS-17</strain>
    </source>
</reference>
<evidence type="ECO:0000313" key="2">
    <source>
        <dbReference type="EMBL" id="MBC6490085.1"/>
    </source>
</evidence>
<keyword evidence="3" id="KW-1185">Reference proteome</keyword>
<name>A0ABR7M4Y7_9BACT</name>
<feature type="signal peptide" evidence="1">
    <location>
        <begin position="1"/>
        <end position="20"/>
    </location>
</feature>
<sequence>MKRIPLTLMFLSLVAELLNAQSNGHVSTASPRVSIIDTAFRIPQLNRTRRVWIYLPESYDKSGKSFPVLYMHDGQNIFDAATSFAGEWGADEAMDSISRQWIIVGIDNGQQKRMNEFNLFDEQRFGKGEGRAYLDFIVNDLKPFIDRNYRTKSAARYTAMAGSSMGGLISFYAGLLHPTVFGHIGVFSPSFWIAPNLDSTIRATLPRAVRHLPRFYFYGGQNEGGPMVEDLQKVAGQLSAQSGNTYPVNINAEGQHNEKAWRSVFDDFLSWLNTKK</sequence>
<evidence type="ECO:0000256" key="1">
    <source>
        <dbReference type="SAM" id="SignalP"/>
    </source>
</evidence>
<dbReference type="InterPro" id="IPR050583">
    <property type="entry name" value="Mycobacterial_A85_antigen"/>
</dbReference>